<dbReference type="EMBL" id="AWVH01000023">
    <property type="protein sequence ID" value="ERJ93705.1"/>
    <property type="molecule type" value="Genomic_DNA"/>
</dbReference>
<evidence type="ECO:0000256" key="6">
    <source>
        <dbReference type="ARBA" id="ARBA00022023"/>
    </source>
</evidence>
<dbReference type="InterPro" id="IPR003265">
    <property type="entry name" value="HhH-GPD_domain"/>
</dbReference>
<dbReference type="InterPro" id="IPR011257">
    <property type="entry name" value="DNA_glycosylase"/>
</dbReference>
<evidence type="ECO:0000256" key="7">
    <source>
        <dbReference type="ARBA" id="ARBA00022723"/>
    </source>
</evidence>
<dbReference type="PANTHER" id="PTHR42944">
    <property type="entry name" value="ADENINE DNA GLYCOSYLASE"/>
    <property type="match status" value="1"/>
</dbReference>
<evidence type="ECO:0000256" key="8">
    <source>
        <dbReference type="ARBA" id="ARBA00022763"/>
    </source>
</evidence>
<accession>A0ABN0NZZ6</accession>
<keyword evidence="11" id="KW-0411">Iron-sulfur</keyword>
<evidence type="ECO:0000256" key="9">
    <source>
        <dbReference type="ARBA" id="ARBA00022801"/>
    </source>
</evidence>
<organism evidence="15 16">
    <name type="scientific">Treponema lecithinolyticum ATCC 700332</name>
    <dbReference type="NCBI Taxonomy" id="1321815"/>
    <lineage>
        <taxon>Bacteria</taxon>
        <taxon>Pseudomonadati</taxon>
        <taxon>Spirochaetota</taxon>
        <taxon>Spirochaetia</taxon>
        <taxon>Spirochaetales</taxon>
        <taxon>Treponemataceae</taxon>
        <taxon>Treponema</taxon>
    </lineage>
</organism>
<evidence type="ECO:0000256" key="1">
    <source>
        <dbReference type="ARBA" id="ARBA00000843"/>
    </source>
</evidence>
<name>A0ABN0NZZ6_TRELE</name>
<proteinExistence type="inferred from homology"/>
<gene>
    <name evidence="15" type="ORF">HMPREF9193_00800</name>
</gene>
<evidence type="ECO:0000256" key="5">
    <source>
        <dbReference type="ARBA" id="ARBA00012045"/>
    </source>
</evidence>
<keyword evidence="12" id="KW-0234">DNA repair</keyword>
<keyword evidence="16" id="KW-1185">Reference proteome</keyword>
<keyword evidence="7" id="KW-0479">Metal-binding</keyword>
<dbReference type="CDD" id="cd00056">
    <property type="entry name" value="ENDO3c"/>
    <property type="match status" value="1"/>
</dbReference>
<evidence type="ECO:0000256" key="13">
    <source>
        <dbReference type="ARBA" id="ARBA00023295"/>
    </source>
</evidence>
<comment type="catalytic activity">
    <reaction evidence="1">
        <text>Hydrolyzes free adenine bases from 7,8-dihydro-8-oxoguanine:adenine mismatched double-stranded DNA, leaving an apurinic site.</text>
        <dbReference type="EC" id="3.2.2.31"/>
    </reaction>
</comment>
<comment type="similarity">
    <text evidence="4">Belongs to the Nth/MutY family.</text>
</comment>
<dbReference type="Proteomes" id="UP000016649">
    <property type="component" value="Unassembled WGS sequence"/>
</dbReference>
<evidence type="ECO:0000256" key="3">
    <source>
        <dbReference type="ARBA" id="ARBA00002933"/>
    </source>
</evidence>
<dbReference type="Gene3D" id="1.10.340.30">
    <property type="entry name" value="Hypothetical protein, domain 2"/>
    <property type="match status" value="1"/>
</dbReference>
<comment type="function">
    <text evidence="3">Adenine glycosylase active on G-A mispairs. MutY also corrects error-prone DNA synthesis past GO lesions which are due to the oxidatively damaged form of guanine: 7,8-dihydro-8-oxoguanine (8-oxo-dGTP).</text>
</comment>
<evidence type="ECO:0000256" key="11">
    <source>
        <dbReference type="ARBA" id="ARBA00023014"/>
    </source>
</evidence>
<sequence>MTDSLSPLQIAQFQHDILDFYERQGRDFPWRHTDDPYKILVSEIMLQQTQTERVLPKYTAWLERFPDVHTLSQASLADVLSLWSGLGYNRRARFLQQACASLSILLKQGKSFPDTPDALDALPGIGAYTARAVCTFSFNKPEVFIETNIRSVYLFFFYKEVPKEGIADKELLELIEQTLYRKNPKKWYYALMDYGAVLKKKVENPSRKSRHYTKQSPFKGSLRQARGAIIRALVQNTDNADRAGTGISLYDIQKKEKIDAELLQKAAYDLVAEKIISCDKNLYRIV</sequence>
<keyword evidence="10" id="KW-0408">Iron</keyword>
<keyword evidence="9" id="KW-0378">Hydrolase</keyword>
<dbReference type="PANTHER" id="PTHR42944:SF1">
    <property type="entry name" value="ADENINE DNA GLYCOSYLASE"/>
    <property type="match status" value="1"/>
</dbReference>
<protein>
    <recommendedName>
        <fullName evidence="6">Adenine DNA glycosylase</fullName>
        <ecNumber evidence="5">3.2.2.31</ecNumber>
    </recommendedName>
</protein>
<dbReference type="InterPro" id="IPR023170">
    <property type="entry name" value="HhH_base_excis_C"/>
</dbReference>
<feature type="domain" description="HhH-GPD" evidence="14">
    <location>
        <begin position="45"/>
        <end position="197"/>
    </location>
</feature>
<evidence type="ECO:0000313" key="16">
    <source>
        <dbReference type="Proteomes" id="UP000016649"/>
    </source>
</evidence>
<comment type="cofactor">
    <cofactor evidence="2">
        <name>[4Fe-4S] cluster</name>
        <dbReference type="ChEBI" id="CHEBI:49883"/>
    </cofactor>
</comment>
<evidence type="ECO:0000256" key="4">
    <source>
        <dbReference type="ARBA" id="ARBA00008343"/>
    </source>
</evidence>
<dbReference type="Gene3D" id="1.10.1670.10">
    <property type="entry name" value="Helix-hairpin-Helix base-excision DNA repair enzymes (C-terminal)"/>
    <property type="match status" value="1"/>
</dbReference>
<dbReference type="EC" id="3.2.2.31" evidence="5"/>
<dbReference type="InterPro" id="IPR000445">
    <property type="entry name" value="HhH_motif"/>
</dbReference>
<evidence type="ECO:0000259" key="14">
    <source>
        <dbReference type="SMART" id="SM00478"/>
    </source>
</evidence>
<evidence type="ECO:0000256" key="12">
    <source>
        <dbReference type="ARBA" id="ARBA00023204"/>
    </source>
</evidence>
<reference evidence="15 16" key="1">
    <citation type="submission" date="2013-08" db="EMBL/GenBank/DDBJ databases">
        <authorList>
            <person name="Weinstock G."/>
            <person name="Sodergren E."/>
            <person name="Wylie T."/>
            <person name="Fulton L."/>
            <person name="Fulton R."/>
            <person name="Fronick C."/>
            <person name="O'Laughlin M."/>
            <person name="Godfrey J."/>
            <person name="Miner T."/>
            <person name="Herter B."/>
            <person name="Appelbaum E."/>
            <person name="Cordes M."/>
            <person name="Lek S."/>
            <person name="Wollam A."/>
            <person name="Pepin K.H."/>
            <person name="Palsikar V.B."/>
            <person name="Mitreva M."/>
            <person name="Wilson R.K."/>
        </authorList>
    </citation>
    <scope>NUCLEOTIDE SEQUENCE [LARGE SCALE GENOMIC DNA]</scope>
    <source>
        <strain evidence="15 16">ATCC 700332</strain>
    </source>
</reference>
<evidence type="ECO:0000256" key="2">
    <source>
        <dbReference type="ARBA" id="ARBA00001966"/>
    </source>
</evidence>
<dbReference type="RefSeq" id="WP_021687018.1">
    <property type="nucleotide sequence ID" value="NZ_KI260564.1"/>
</dbReference>
<dbReference type="Pfam" id="PF00633">
    <property type="entry name" value="HHH"/>
    <property type="match status" value="1"/>
</dbReference>
<evidence type="ECO:0000256" key="10">
    <source>
        <dbReference type="ARBA" id="ARBA00023004"/>
    </source>
</evidence>
<evidence type="ECO:0000313" key="15">
    <source>
        <dbReference type="EMBL" id="ERJ93705.1"/>
    </source>
</evidence>
<dbReference type="InterPro" id="IPR044298">
    <property type="entry name" value="MIG/MutY"/>
</dbReference>
<keyword evidence="13" id="KW-0326">Glycosidase</keyword>
<comment type="caution">
    <text evidence="15">The sequence shown here is derived from an EMBL/GenBank/DDBJ whole genome shotgun (WGS) entry which is preliminary data.</text>
</comment>
<dbReference type="SMART" id="SM00478">
    <property type="entry name" value="ENDO3c"/>
    <property type="match status" value="1"/>
</dbReference>
<keyword evidence="8" id="KW-0227">DNA damage</keyword>
<dbReference type="SUPFAM" id="SSF48150">
    <property type="entry name" value="DNA-glycosylase"/>
    <property type="match status" value="1"/>
</dbReference>
<dbReference type="Pfam" id="PF00730">
    <property type="entry name" value="HhH-GPD"/>
    <property type="match status" value="1"/>
</dbReference>